<keyword evidence="2" id="KW-1185">Reference proteome</keyword>
<evidence type="ECO:0000313" key="2">
    <source>
        <dbReference type="Proteomes" id="UP001497522"/>
    </source>
</evidence>
<accession>A0ABP1BJU6</accession>
<organism evidence="1 2">
    <name type="scientific">Sphagnum jensenii</name>
    <dbReference type="NCBI Taxonomy" id="128206"/>
    <lineage>
        <taxon>Eukaryota</taxon>
        <taxon>Viridiplantae</taxon>
        <taxon>Streptophyta</taxon>
        <taxon>Embryophyta</taxon>
        <taxon>Bryophyta</taxon>
        <taxon>Sphagnophytina</taxon>
        <taxon>Sphagnopsida</taxon>
        <taxon>Sphagnales</taxon>
        <taxon>Sphagnaceae</taxon>
        <taxon>Sphagnum</taxon>
    </lineage>
</organism>
<proteinExistence type="predicted"/>
<sequence>MLSLAIDISRMLDSATFATELKGGLQHHAQHFPSDFHPTSVGFPSDYPASSAFEVLPTSLLMSLFA</sequence>
<protein>
    <submittedName>
        <fullName evidence="1">Uncharacterized protein</fullName>
    </submittedName>
</protein>
<gene>
    <name evidence="1" type="ORF">CSSPJE1EN2_LOCUS18108</name>
</gene>
<dbReference type="EMBL" id="OZ023706">
    <property type="protein sequence ID" value="CAK9875886.1"/>
    <property type="molecule type" value="Genomic_DNA"/>
</dbReference>
<dbReference type="Proteomes" id="UP001497522">
    <property type="component" value="Chromosome 5"/>
</dbReference>
<evidence type="ECO:0000313" key="1">
    <source>
        <dbReference type="EMBL" id="CAK9875886.1"/>
    </source>
</evidence>
<name>A0ABP1BJU6_9BRYO</name>
<reference evidence="1" key="1">
    <citation type="submission" date="2024-03" db="EMBL/GenBank/DDBJ databases">
        <authorList>
            <consortium name="ELIXIR-Norway"/>
            <consortium name="Elixir Norway"/>
        </authorList>
    </citation>
    <scope>NUCLEOTIDE SEQUENCE</scope>
</reference>